<name>A0ACC1YG13_MELAZ</name>
<dbReference type="Proteomes" id="UP001164539">
    <property type="component" value="Chromosome 3"/>
</dbReference>
<proteinExistence type="predicted"/>
<protein>
    <submittedName>
        <fullName evidence="1">Pectinesterase inhibitor</fullName>
    </submittedName>
</protein>
<keyword evidence="2" id="KW-1185">Reference proteome</keyword>
<organism evidence="1 2">
    <name type="scientific">Melia azedarach</name>
    <name type="common">Chinaberry tree</name>
    <dbReference type="NCBI Taxonomy" id="155640"/>
    <lineage>
        <taxon>Eukaryota</taxon>
        <taxon>Viridiplantae</taxon>
        <taxon>Streptophyta</taxon>
        <taxon>Embryophyta</taxon>
        <taxon>Tracheophyta</taxon>
        <taxon>Spermatophyta</taxon>
        <taxon>Magnoliopsida</taxon>
        <taxon>eudicotyledons</taxon>
        <taxon>Gunneridae</taxon>
        <taxon>Pentapetalae</taxon>
        <taxon>rosids</taxon>
        <taxon>malvids</taxon>
        <taxon>Sapindales</taxon>
        <taxon>Meliaceae</taxon>
        <taxon>Melia</taxon>
    </lineage>
</organism>
<gene>
    <name evidence="1" type="ORF">OWV82_005528</name>
</gene>
<accession>A0ACC1YG13</accession>
<reference evidence="1 2" key="1">
    <citation type="journal article" date="2023" name="Science">
        <title>Complex scaffold remodeling in plant triterpene biosynthesis.</title>
        <authorList>
            <person name="De La Pena R."/>
            <person name="Hodgson H."/>
            <person name="Liu J.C."/>
            <person name="Stephenson M.J."/>
            <person name="Martin A.C."/>
            <person name="Owen C."/>
            <person name="Harkess A."/>
            <person name="Leebens-Mack J."/>
            <person name="Jimenez L.E."/>
            <person name="Osbourn A."/>
            <person name="Sattely E.S."/>
        </authorList>
    </citation>
    <scope>NUCLEOTIDE SEQUENCE [LARGE SCALE GENOMIC DNA]</scope>
    <source>
        <strain evidence="2">cv. JPN11</strain>
        <tissue evidence="1">Leaf</tissue>
    </source>
</reference>
<comment type="caution">
    <text evidence="1">The sequence shown here is derived from an EMBL/GenBank/DDBJ whole genome shotgun (WGS) entry which is preliminary data.</text>
</comment>
<evidence type="ECO:0000313" key="1">
    <source>
        <dbReference type="EMBL" id="KAJ4721943.1"/>
    </source>
</evidence>
<evidence type="ECO:0000313" key="2">
    <source>
        <dbReference type="Proteomes" id="UP001164539"/>
    </source>
</evidence>
<dbReference type="EMBL" id="CM051396">
    <property type="protein sequence ID" value="KAJ4721943.1"/>
    <property type="molecule type" value="Genomic_DNA"/>
</dbReference>
<sequence>MTYSKRSLFQASILLVLLLVFVTPSFARLSVKVTASEVGDICSKTKNPSFCVAVLKSTPGTGTADLPGLTKITLDLARSNATNTQNLIKSLIPKATEPRLKESYTSCSEHYDGVLGDFDDADQDLKVSDPASLNIHTSAALDEAGNCEDELEGLGPDPSVVKGSLDLQSICSIVLVISNLLRQ</sequence>